<dbReference type="PROSITE" id="PS50851">
    <property type="entry name" value="CHEW"/>
    <property type="match status" value="1"/>
</dbReference>
<dbReference type="PRINTS" id="PR00996">
    <property type="entry name" value="CHERMTFRASE"/>
</dbReference>
<dbReference type="Proteomes" id="UP000003571">
    <property type="component" value="Unassembled WGS sequence"/>
</dbReference>
<protein>
    <submittedName>
        <fullName evidence="4">MCP methyltransferase, CheR-type</fullName>
    </submittedName>
</protein>
<dbReference type="InterPro" id="IPR000780">
    <property type="entry name" value="CheR_MeTrfase"/>
</dbReference>
<reference evidence="4 5" key="1">
    <citation type="submission" date="2011-09" db="EMBL/GenBank/DDBJ databases">
        <title>The draft genome of Treponema saccharophilum DSM 2985.</title>
        <authorList>
            <consortium name="US DOE Joint Genome Institute (JGI-PGF)"/>
            <person name="Lucas S."/>
            <person name="Copeland A."/>
            <person name="Lapidus A."/>
            <person name="Glavina del Rio T."/>
            <person name="Dalin E."/>
            <person name="Tice H."/>
            <person name="Bruce D."/>
            <person name="Goodwin L."/>
            <person name="Pitluck S."/>
            <person name="Peters L."/>
            <person name="Kyrpides N."/>
            <person name="Mavromatis K."/>
            <person name="Ivanova N."/>
            <person name="Markowitz V."/>
            <person name="Cheng J.-F."/>
            <person name="Hugenholtz P."/>
            <person name="Woyke T."/>
            <person name="Wu D."/>
            <person name="Gronow S."/>
            <person name="Wellnitz S."/>
            <person name="Brambilla E."/>
            <person name="Klenk H.-P."/>
            <person name="Eisen J.A."/>
        </authorList>
    </citation>
    <scope>NUCLEOTIDE SEQUENCE [LARGE SCALE GENOMIC DNA]</scope>
    <source>
        <strain evidence="4 5">DSM 2985</strain>
    </source>
</reference>
<dbReference type="AlphaFoldDB" id="H7ELL3"/>
<dbReference type="Gene3D" id="3.40.50.150">
    <property type="entry name" value="Vaccinia Virus protein VP39"/>
    <property type="match status" value="1"/>
</dbReference>
<dbReference type="SMART" id="SM00138">
    <property type="entry name" value="MeTrc"/>
    <property type="match status" value="1"/>
</dbReference>
<feature type="domain" description="CheR-type methyltransferase" evidence="2">
    <location>
        <begin position="289"/>
        <end position="485"/>
    </location>
</feature>
<comment type="caution">
    <text evidence="4">The sequence shown here is derived from an EMBL/GenBank/DDBJ whole genome shotgun (WGS) entry which is preliminary data.</text>
</comment>
<dbReference type="PROSITE" id="PS50123">
    <property type="entry name" value="CHER"/>
    <property type="match status" value="1"/>
</dbReference>
<organism evidence="4 5">
    <name type="scientific">Treponema saccharophilum DSM 2985</name>
    <dbReference type="NCBI Taxonomy" id="907348"/>
    <lineage>
        <taxon>Bacteria</taxon>
        <taxon>Pseudomonadati</taxon>
        <taxon>Spirochaetota</taxon>
        <taxon>Spirochaetia</taxon>
        <taxon>Spirochaetales</taxon>
        <taxon>Treponemataceae</taxon>
        <taxon>Treponema</taxon>
    </lineage>
</organism>
<keyword evidence="4" id="KW-0489">Methyltransferase</keyword>
<dbReference type="InterPro" id="IPR002545">
    <property type="entry name" value="CheW-lke_dom"/>
</dbReference>
<dbReference type="PANTHER" id="PTHR22617">
    <property type="entry name" value="CHEMOTAXIS SENSOR HISTIDINE KINASE-RELATED"/>
    <property type="match status" value="1"/>
</dbReference>
<keyword evidence="5" id="KW-1185">Reference proteome</keyword>
<dbReference type="InterPro" id="IPR029063">
    <property type="entry name" value="SAM-dependent_MTases_sf"/>
</dbReference>
<dbReference type="Pfam" id="PF01739">
    <property type="entry name" value="CheR"/>
    <property type="match status" value="1"/>
</dbReference>
<name>H7ELL3_9SPIR</name>
<dbReference type="Gene3D" id="2.30.30.40">
    <property type="entry name" value="SH3 Domains"/>
    <property type="match status" value="1"/>
</dbReference>
<feature type="domain" description="CheW-like" evidence="3">
    <location>
        <begin position="41"/>
        <end position="183"/>
    </location>
</feature>
<dbReference type="GO" id="GO:0008757">
    <property type="term" value="F:S-adenosylmethionine-dependent methyltransferase activity"/>
    <property type="evidence" value="ECO:0007669"/>
    <property type="project" value="InterPro"/>
</dbReference>
<sequence>MAENTKPSINAVLKESLGNLQSLAGPDAAGELADNIATIIDYKMVTFSLAGKDYAIDIMKVKEIAKAGRFTYVPNALPFVLGVYNLRGDIIPIVDLRLFFNIEVPEREYDAIENMLIVVIGDQTFGVVVDDIDKVVGIKKSTINPPHPLFGDINIKYIQGVVEVNNRLYVLLDIERIFGAKQDVSAEAEAAAAQVANGVSKIAVQTTQKSAAQKVAESKAESAQPKSEPKPVEKEVKREKIDYSFIVNGLSSMKKFIVTGLNEKWMQGRYTDWENERGKDKTQLQTASDADAFLKTFFSPCSGTWWSKEYADSIYKALPDNSAKQIVVWNPGCGKGYETYSFACLLKKRYPDAKIKIYAHEVDLLSISNAPLLSVPADVAGDWYSPYVTKKANGEYTFAQDIRDSILFEYHDCANTNALPPVDIVFARDVLSFLSADAQKRIAADFADKLKGNGVAFVGQNEVLDNMEGSKWNVRTVGSVTVFGK</sequence>
<dbReference type="InterPro" id="IPR036061">
    <property type="entry name" value="CheW-like_dom_sf"/>
</dbReference>
<dbReference type="Gene3D" id="2.40.50.180">
    <property type="entry name" value="CheA-289, Domain 4"/>
    <property type="match status" value="1"/>
</dbReference>
<gene>
    <name evidence="4" type="ORF">TresaDRAFT_1163</name>
</gene>
<dbReference type="EMBL" id="AGRW01000049">
    <property type="protein sequence ID" value="EIC01554.1"/>
    <property type="molecule type" value="Genomic_DNA"/>
</dbReference>
<dbReference type="GO" id="GO:0006935">
    <property type="term" value="P:chemotaxis"/>
    <property type="evidence" value="ECO:0007669"/>
    <property type="project" value="InterPro"/>
</dbReference>
<dbReference type="GO" id="GO:0032259">
    <property type="term" value="P:methylation"/>
    <property type="evidence" value="ECO:0007669"/>
    <property type="project" value="UniProtKB-KW"/>
</dbReference>
<dbReference type="GO" id="GO:0007165">
    <property type="term" value="P:signal transduction"/>
    <property type="evidence" value="ECO:0007669"/>
    <property type="project" value="InterPro"/>
</dbReference>
<dbReference type="GO" id="GO:0005829">
    <property type="term" value="C:cytosol"/>
    <property type="evidence" value="ECO:0007669"/>
    <property type="project" value="TreeGrafter"/>
</dbReference>
<dbReference type="PATRIC" id="fig|907348.3.peg.1805"/>
<dbReference type="CDD" id="cd00732">
    <property type="entry name" value="CheW"/>
    <property type="match status" value="1"/>
</dbReference>
<dbReference type="PANTHER" id="PTHR22617:SF23">
    <property type="entry name" value="CHEMOTAXIS PROTEIN CHEW"/>
    <property type="match status" value="1"/>
</dbReference>
<feature type="region of interest" description="Disordered" evidence="1">
    <location>
        <begin position="215"/>
        <end position="234"/>
    </location>
</feature>
<dbReference type="SUPFAM" id="SSF50341">
    <property type="entry name" value="CheW-like"/>
    <property type="match status" value="1"/>
</dbReference>
<evidence type="ECO:0000313" key="5">
    <source>
        <dbReference type="Proteomes" id="UP000003571"/>
    </source>
</evidence>
<dbReference type="OrthoDB" id="9794382at2"/>
<evidence type="ECO:0000259" key="2">
    <source>
        <dbReference type="PROSITE" id="PS50123"/>
    </source>
</evidence>
<dbReference type="SMART" id="SM00260">
    <property type="entry name" value="CheW"/>
    <property type="match status" value="1"/>
</dbReference>
<dbReference type="InterPro" id="IPR022642">
    <property type="entry name" value="CheR_C"/>
</dbReference>
<evidence type="ECO:0000256" key="1">
    <source>
        <dbReference type="SAM" id="MobiDB-lite"/>
    </source>
</evidence>
<accession>H7ELL3</accession>
<keyword evidence="4" id="KW-0808">Transferase</keyword>
<evidence type="ECO:0000259" key="3">
    <source>
        <dbReference type="PROSITE" id="PS50851"/>
    </source>
</evidence>
<dbReference type="RefSeq" id="WP_002704869.1">
    <property type="nucleotide sequence ID" value="NZ_AGRW01000049.1"/>
</dbReference>
<dbReference type="Pfam" id="PF01584">
    <property type="entry name" value="CheW"/>
    <property type="match status" value="1"/>
</dbReference>
<dbReference type="SUPFAM" id="SSF53335">
    <property type="entry name" value="S-adenosyl-L-methionine-dependent methyltransferases"/>
    <property type="match status" value="1"/>
</dbReference>
<dbReference type="InterPro" id="IPR039315">
    <property type="entry name" value="CheW"/>
</dbReference>
<evidence type="ECO:0000313" key="4">
    <source>
        <dbReference type="EMBL" id="EIC01554.1"/>
    </source>
</evidence>
<proteinExistence type="predicted"/>
<dbReference type="eggNOG" id="COG0835">
    <property type="taxonomic scope" value="Bacteria"/>
</dbReference>
<dbReference type="eggNOG" id="COG1352">
    <property type="taxonomic scope" value="Bacteria"/>
</dbReference>
<dbReference type="STRING" id="907348.TresaDRAFT_1163"/>